<evidence type="ECO:0000313" key="2">
    <source>
        <dbReference type="Proteomes" id="UP000178597"/>
    </source>
</evidence>
<gene>
    <name evidence="1" type="ORF">A3C28_04865</name>
</gene>
<evidence type="ECO:0000313" key="1">
    <source>
        <dbReference type="EMBL" id="OGK27645.1"/>
    </source>
</evidence>
<name>A0A1F7H984_9BACT</name>
<sequence>MIDESGTGQISEKKEFSFSSRVKPLIDKLSVRADTLPLDTEKLVKEVGEENAIKLIAELVEQGATGGQFFADALALIRFNKLPKETMDWFEKEGVLVLGPENIKVHLRHKDDLWAAGCHEVGQYIIDGTPRGQDFDVTTSPTYIAARTFTPHEISGRFPRGALAEVNIWERENARLRFTVAETYVAGGGPNARGIMVPAGNEPVAYLHTANSFESGRNERNFYIKQAGMHKYAWYGLRALGMYLKGQIGAK</sequence>
<dbReference type="STRING" id="1802040.A3C28_04865"/>
<dbReference type="EMBL" id="MFZP01000024">
    <property type="protein sequence ID" value="OGK27645.1"/>
    <property type="molecule type" value="Genomic_DNA"/>
</dbReference>
<dbReference type="Proteomes" id="UP000178597">
    <property type="component" value="Unassembled WGS sequence"/>
</dbReference>
<proteinExistence type="predicted"/>
<comment type="caution">
    <text evidence="1">The sequence shown here is derived from an EMBL/GenBank/DDBJ whole genome shotgun (WGS) entry which is preliminary data.</text>
</comment>
<dbReference type="AlphaFoldDB" id="A0A1F7H984"/>
<organism evidence="1 2">
    <name type="scientific">Candidatus Roizmanbacteria bacterium RIFCSPHIGHO2_02_FULL_39_9</name>
    <dbReference type="NCBI Taxonomy" id="1802040"/>
    <lineage>
        <taxon>Bacteria</taxon>
        <taxon>Candidatus Roizmaniibacteriota</taxon>
    </lineage>
</organism>
<protein>
    <submittedName>
        <fullName evidence="1">Uncharacterized protein</fullName>
    </submittedName>
</protein>
<reference evidence="1 2" key="1">
    <citation type="journal article" date="2016" name="Nat. Commun.">
        <title>Thousands of microbial genomes shed light on interconnected biogeochemical processes in an aquifer system.</title>
        <authorList>
            <person name="Anantharaman K."/>
            <person name="Brown C.T."/>
            <person name="Hug L.A."/>
            <person name="Sharon I."/>
            <person name="Castelle C.J."/>
            <person name="Probst A.J."/>
            <person name="Thomas B.C."/>
            <person name="Singh A."/>
            <person name="Wilkins M.J."/>
            <person name="Karaoz U."/>
            <person name="Brodie E.L."/>
            <person name="Williams K.H."/>
            <person name="Hubbard S.S."/>
            <person name="Banfield J.F."/>
        </authorList>
    </citation>
    <scope>NUCLEOTIDE SEQUENCE [LARGE SCALE GENOMIC DNA]</scope>
</reference>
<accession>A0A1F7H984</accession>